<dbReference type="SUPFAM" id="SSF55729">
    <property type="entry name" value="Acyl-CoA N-acyltransferases (Nat)"/>
    <property type="match status" value="1"/>
</dbReference>
<feature type="domain" description="N-acetyltransferase" evidence="4">
    <location>
        <begin position="508"/>
        <end position="682"/>
    </location>
</feature>
<keyword evidence="1" id="KW-0808">Transferase</keyword>
<dbReference type="AlphaFoldDB" id="A0A7S2UTX6"/>
<name>A0A7S2UTX6_9STRA</name>
<dbReference type="InterPro" id="IPR000182">
    <property type="entry name" value="GNAT_dom"/>
</dbReference>
<feature type="compositionally biased region" description="Low complexity" evidence="3">
    <location>
        <begin position="134"/>
        <end position="148"/>
    </location>
</feature>
<dbReference type="PANTHER" id="PTHR42919:SF8">
    <property type="entry name" value="N-ALPHA-ACETYLTRANSFERASE 50"/>
    <property type="match status" value="1"/>
</dbReference>
<gene>
    <name evidence="5" type="ORF">ASEP1449_LOCUS19797</name>
</gene>
<dbReference type="PANTHER" id="PTHR42919">
    <property type="entry name" value="N-ALPHA-ACETYLTRANSFERASE"/>
    <property type="match status" value="1"/>
</dbReference>
<reference evidence="5" key="1">
    <citation type="submission" date="2021-01" db="EMBL/GenBank/DDBJ databases">
        <authorList>
            <person name="Corre E."/>
            <person name="Pelletier E."/>
            <person name="Niang G."/>
            <person name="Scheremetjew M."/>
            <person name="Finn R."/>
            <person name="Kale V."/>
            <person name="Holt S."/>
            <person name="Cochrane G."/>
            <person name="Meng A."/>
            <person name="Brown T."/>
            <person name="Cohen L."/>
        </authorList>
    </citation>
    <scope>NUCLEOTIDE SEQUENCE</scope>
    <source>
        <strain evidence="5">CCMP2084</strain>
    </source>
</reference>
<organism evidence="5">
    <name type="scientific">Attheya septentrionalis</name>
    <dbReference type="NCBI Taxonomy" id="420275"/>
    <lineage>
        <taxon>Eukaryota</taxon>
        <taxon>Sar</taxon>
        <taxon>Stramenopiles</taxon>
        <taxon>Ochrophyta</taxon>
        <taxon>Bacillariophyta</taxon>
        <taxon>Coscinodiscophyceae</taxon>
        <taxon>Chaetocerotophycidae</taxon>
        <taxon>Chaetocerotales</taxon>
        <taxon>Attheyaceae</taxon>
        <taxon>Attheya</taxon>
    </lineage>
</organism>
<dbReference type="Gene3D" id="3.40.630.30">
    <property type="match status" value="1"/>
</dbReference>
<feature type="compositionally biased region" description="Basic and acidic residues" evidence="3">
    <location>
        <begin position="267"/>
        <end position="277"/>
    </location>
</feature>
<sequence length="724" mass="79394">MGSIPYAMIERLTIMGSRWNDDNSQCCTKPDDEEMVQAIANDMNVERGSQRRRGSNNHICNGVHNTQEGPSSVCRRIKKTVLCIPYVILWVCLLFDTTSEAFSTRSMRFSKSSSRTETLFKSTVILPAIQTETETTLSSSSSSSSATSPVLVPDLSPSQLQPKERIPQKYPSSDKEDADDDDTVELEMDRNQKQRPKAEVTVRAGPGAIITHTSGSVTIDDTNRRRRPRAEVTVRAGPGVVITHTSGSVVMAASSDPEEDSILPNEARNDEDSSRQNDEEDEDGLNAEQKRRVAAATAALLRRARGTTGKKGDTGGRRATTSVGKARIGAASRARATKGGLAGALLGTMRTAASAAAAASVSSRNTNEATTTTNATKSSDQSSPNSSNSGPTRKSAVQNTITNLIQSQDEARRAKQSKEDGQNNPSMGLLGGPQTKRESQRVYSSTQSFVHRSTYQPPAKFMLTPYPGTTLIHPSPSSSASSNENGDALSVRVATAQDDYTIANLRLSVFSDFSPEVRKQFCQRSCEALAQRRLRGATCIVASLPKSMRGEIISRYVYEDGNPSFSYTPPNSDLENEEWIMGTVECSVHEFAGTMLGRSRLPERIMYITEVAVSPRARRFGVGTRLLQGIHELAALRQVETLYLHVDVTNRAAIRLYEKAGYTRIKRGNSLYEEFTISLNLHDGATKGRKHYLLHKHVTPEPTWLYPEHPPKPKKIRLGFELPF</sequence>
<evidence type="ECO:0000256" key="3">
    <source>
        <dbReference type="SAM" id="MobiDB-lite"/>
    </source>
</evidence>
<feature type="compositionally biased region" description="Low complexity" evidence="3">
    <location>
        <begin position="358"/>
        <end position="389"/>
    </location>
</feature>
<dbReference type="CDD" id="cd04301">
    <property type="entry name" value="NAT_SF"/>
    <property type="match status" value="1"/>
</dbReference>
<proteinExistence type="predicted"/>
<evidence type="ECO:0000256" key="1">
    <source>
        <dbReference type="ARBA" id="ARBA00022679"/>
    </source>
</evidence>
<evidence type="ECO:0000313" key="5">
    <source>
        <dbReference type="EMBL" id="CAD9827962.1"/>
    </source>
</evidence>
<dbReference type="GO" id="GO:0031415">
    <property type="term" value="C:NatA complex"/>
    <property type="evidence" value="ECO:0007669"/>
    <property type="project" value="TreeGrafter"/>
</dbReference>
<dbReference type="GO" id="GO:0008080">
    <property type="term" value="F:N-acetyltransferase activity"/>
    <property type="evidence" value="ECO:0007669"/>
    <property type="project" value="TreeGrafter"/>
</dbReference>
<dbReference type="EMBL" id="HBHQ01029181">
    <property type="protein sequence ID" value="CAD9827962.1"/>
    <property type="molecule type" value="Transcribed_RNA"/>
</dbReference>
<dbReference type="InterPro" id="IPR016181">
    <property type="entry name" value="Acyl_CoA_acyltransferase"/>
</dbReference>
<feature type="compositionally biased region" description="Basic and acidic residues" evidence="3">
    <location>
        <begin position="409"/>
        <end position="421"/>
    </location>
</feature>
<keyword evidence="2" id="KW-0012">Acyltransferase</keyword>
<feature type="region of interest" description="Disordered" evidence="3">
    <location>
        <begin position="408"/>
        <end position="448"/>
    </location>
</feature>
<evidence type="ECO:0000259" key="4">
    <source>
        <dbReference type="PROSITE" id="PS51186"/>
    </source>
</evidence>
<feature type="compositionally biased region" description="Basic and acidic residues" evidence="3">
    <location>
        <begin position="162"/>
        <end position="175"/>
    </location>
</feature>
<dbReference type="Pfam" id="PF00583">
    <property type="entry name" value="Acetyltransf_1"/>
    <property type="match status" value="1"/>
</dbReference>
<dbReference type="GO" id="GO:0007064">
    <property type="term" value="P:mitotic sister chromatid cohesion"/>
    <property type="evidence" value="ECO:0007669"/>
    <property type="project" value="TreeGrafter"/>
</dbReference>
<dbReference type="PROSITE" id="PS51186">
    <property type="entry name" value="GNAT"/>
    <property type="match status" value="1"/>
</dbReference>
<accession>A0A7S2UTX6</accession>
<feature type="region of interest" description="Disordered" evidence="3">
    <location>
        <begin position="134"/>
        <end position="183"/>
    </location>
</feature>
<evidence type="ECO:0000256" key="2">
    <source>
        <dbReference type="ARBA" id="ARBA00023315"/>
    </source>
</evidence>
<dbReference type="InterPro" id="IPR051556">
    <property type="entry name" value="N-term/lysine_N-AcTrnsfr"/>
</dbReference>
<feature type="region of interest" description="Disordered" evidence="3">
    <location>
        <begin position="358"/>
        <end position="396"/>
    </location>
</feature>
<protein>
    <recommendedName>
        <fullName evidence="4">N-acetyltransferase domain-containing protein</fullName>
    </recommendedName>
</protein>
<feature type="region of interest" description="Disordered" evidence="3">
    <location>
        <begin position="247"/>
        <end position="336"/>
    </location>
</feature>